<dbReference type="SUPFAM" id="SSF51735">
    <property type="entry name" value="NAD(P)-binding Rossmann-fold domains"/>
    <property type="match status" value="1"/>
</dbReference>
<dbReference type="InterPro" id="IPR002347">
    <property type="entry name" value="SDR_fam"/>
</dbReference>
<keyword evidence="3" id="KW-0560">Oxidoreductase</keyword>
<dbReference type="Gene3D" id="3.40.50.720">
    <property type="entry name" value="NAD(P)-binding Rossmann-like Domain"/>
    <property type="match status" value="1"/>
</dbReference>
<evidence type="ECO:0000313" key="6">
    <source>
        <dbReference type="Proteomes" id="UP000054321"/>
    </source>
</evidence>
<keyword evidence="6" id="KW-1185">Reference proteome</keyword>
<gene>
    <name evidence="5" type="ORF">OIDMADRAFT_150092</name>
</gene>
<dbReference type="HOGENOM" id="CLU_010194_9_0_1"/>
<sequence length="244" mass="26090">MGSSVDNRTIALISGANQGLGLGTTTRLAKEHGYLVIIESRNADAGAKVASSLQADGYEATSVQLDLDSEASILAAVKNIEEKFGRLDVLVNNAGTYQDRNDLTIYEKYSITFKTNAIGTATLTGTALPLLRKSKLPCIVFVLSRVGSLELNTQPELLWRQLDFQAYSASKAALNMIALSYARKLKDIGGLVNIVCPGRVATQMTAVPGGLSPYDAAKSVVELATLDKDGPTMTFTASDMDLHW</sequence>
<evidence type="ECO:0000256" key="4">
    <source>
        <dbReference type="RuleBase" id="RU000363"/>
    </source>
</evidence>
<evidence type="ECO:0000313" key="5">
    <source>
        <dbReference type="EMBL" id="KIN06800.1"/>
    </source>
</evidence>
<comment type="similarity">
    <text evidence="1 4">Belongs to the short-chain dehydrogenases/reductases (SDR) family.</text>
</comment>
<dbReference type="PRINTS" id="PR00080">
    <property type="entry name" value="SDRFAMILY"/>
</dbReference>
<dbReference type="Proteomes" id="UP000054321">
    <property type="component" value="Unassembled WGS sequence"/>
</dbReference>
<dbReference type="PRINTS" id="PR00081">
    <property type="entry name" value="GDHRDH"/>
</dbReference>
<dbReference type="InterPro" id="IPR036291">
    <property type="entry name" value="NAD(P)-bd_dom_sf"/>
</dbReference>
<dbReference type="PANTHER" id="PTHR43963">
    <property type="entry name" value="CARBONYL REDUCTASE 1-RELATED"/>
    <property type="match status" value="1"/>
</dbReference>
<dbReference type="STRING" id="913774.A0A0C3HUX1"/>
<reference evidence="5 6" key="1">
    <citation type="submission" date="2014-04" db="EMBL/GenBank/DDBJ databases">
        <authorList>
            <consortium name="DOE Joint Genome Institute"/>
            <person name="Kuo A."/>
            <person name="Martino E."/>
            <person name="Perotto S."/>
            <person name="Kohler A."/>
            <person name="Nagy L.G."/>
            <person name="Floudas D."/>
            <person name="Copeland A."/>
            <person name="Barry K.W."/>
            <person name="Cichocki N."/>
            <person name="Veneault-Fourrey C."/>
            <person name="LaButti K."/>
            <person name="Lindquist E.A."/>
            <person name="Lipzen A."/>
            <person name="Lundell T."/>
            <person name="Morin E."/>
            <person name="Murat C."/>
            <person name="Sun H."/>
            <person name="Tunlid A."/>
            <person name="Henrissat B."/>
            <person name="Grigoriev I.V."/>
            <person name="Hibbett D.S."/>
            <person name="Martin F."/>
            <person name="Nordberg H.P."/>
            <person name="Cantor M.N."/>
            <person name="Hua S.X."/>
        </authorList>
    </citation>
    <scope>NUCLEOTIDE SEQUENCE [LARGE SCALE GENOMIC DNA]</scope>
    <source>
        <strain evidence="5 6">Zn</strain>
    </source>
</reference>
<dbReference type="EMBL" id="KN832870">
    <property type="protein sequence ID" value="KIN06800.1"/>
    <property type="molecule type" value="Genomic_DNA"/>
</dbReference>
<keyword evidence="2" id="KW-0521">NADP</keyword>
<accession>A0A0C3HUX1</accession>
<dbReference type="Pfam" id="PF00106">
    <property type="entry name" value="adh_short"/>
    <property type="match status" value="1"/>
</dbReference>
<proteinExistence type="inferred from homology"/>
<name>A0A0C3HUX1_OIDMZ</name>
<dbReference type="PANTHER" id="PTHR43963:SF6">
    <property type="entry name" value="CHAIN DEHYDROGENASE FAMILY PROTEIN, PUTATIVE (AFU_ORTHOLOGUE AFUA_3G15350)-RELATED"/>
    <property type="match status" value="1"/>
</dbReference>
<dbReference type="OrthoDB" id="191139at2759"/>
<dbReference type="AlphaFoldDB" id="A0A0C3HUX1"/>
<protein>
    <submittedName>
        <fullName evidence="5">Uncharacterized protein</fullName>
    </submittedName>
</protein>
<evidence type="ECO:0000256" key="1">
    <source>
        <dbReference type="ARBA" id="ARBA00006484"/>
    </source>
</evidence>
<evidence type="ECO:0000256" key="3">
    <source>
        <dbReference type="ARBA" id="ARBA00023002"/>
    </source>
</evidence>
<organism evidence="5 6">
    <name type="scientific">Oidiodendron maius (strain Zn)</name>
    <dbReference type="NCBI Taxonomy" id="913774"/>
    <lineage>
        <taxon>Eukaryota</taxon>
        <taxon>Fungi</taxon>
        <taxon>Dikarya</taxon>
        <taxon>Ascomycota</taxon>
        <taxon>Pezizomycotina</taxon>
        <taxon>Leotiomycetes</taxon>
        <taxon>Leotiomycetes incertae sedis</taxon>
        <taxon>Myxotrichaceae</taxon>
        <taxon>Oidiodendron</taxon>
    </lineage>
</organism>
<dbReference type="InParanoid" id="A0A0C3HUX1"/>
<evidence type="ECO:0000256" key="2">
    <source>
        <dbReference type="ARBA" id="ARBA00022857"/>
    </source>
</evidence>
<dbReference type="GO" id="GO:0016491">
    <property type="term" value="F:oxidoreductase activity"/>
    <property type="evidence" value="ECO:0007669"/>
    <property type="project" value="UniProtKB-KW"/>
</dbReference>
<reference evidence="6" key="2">
    <citation type="submission" date="2015-01" db="EMBL/GenBank/DDBJ databases">
        <title>Evolutionary Origins and Diversification of the Mycorrhizal Mutualists.</title>
        <authorList>
            <consortium name="DOE Joint Genome Institute"/>
            <consortium name="Mycorrhizal Genomics Consortium"/>
            <person name="Kohler A."/>
            <person name="Kuo A."/>
            <person name="Nagy L.G."/>
            <person name="Floudas D."/>
            <person name="Copeland A."/>
            <person name="Barry K.W."/>
            <person name="Cichocki N."/>
            <person name="Veneault-Fourrey C."/>
            <person name="LaButti K."/>
            <person name="Lindquist E.A."/>
            <person name="Lipzen A."/>
            <person name="Lundell T."/>
            <person name="Morin E."/>
            <person name="Murat C."/>
            <person name="Riley R."/>
            <person name="Ohm R."/>
            <person name="Sun H."/>
            <person name="Tunlid A."/>
            <person name="Henrissat B."/>
            <person name="Grigoriev I.V."/>
            <person name="Hibbett D.S."/>
            <person name="Martin F."/>
        </authorList>
    </citation>
    <scope>NUCLEOTIDE SEQUENCE [LARGE SCALE GENOMIC DNA]</scope>
    <source>
        <strain evidence="6">Zn</strain>
    </source>
</reference>